<dbReference type="PROSITE" id="PS50013">
    <property type="entry name" value="CHROMO_2"/>
    <property type="match status" value="1"/>
</dbReference>
<dbReference type="PROSITE" id="PS00598">
    <property type="entry name" value="CHROMO_1"/>
    <property type="match status" value="1"/>
</dbReference>
<feature type="compositionally biased region" description="Polar residues" evidence="3">
    <location>
        <begin position="131"/>
        <end position="146"/>
    </location>
</feature>
<feature type="compositionally biased region" description="Basic residues" evidence="3">
    <location>
        <begin position="62"/>
        <end position="80"/>
    </location>
</feature>
<evidence type="ECO:0000256" key="2">
    <source>
        <dbReference type="ARBA" id="ARBA00023242"/>
    </source>
</evidence>
<proteinExistence type="predicted"/>
<dbReference type="OrthoDB" id="5427872at2759"/>
<dbReference type="EMBL" id="MLAK01000887">
    <property type="protein sequence ID" value="OHT01975.1"/>
    <property type="molecule type" value="Genomic_DNA"/>
</dbReference>
<dbReference type="InterPro" id="IPR051219">
    <property type="entry name" value="Heterochromatin_chromo-domain"/>
</dbReference>
<evidence type="ECO:0000313" key="5">
    <source>
        <dbReference type="EMBL" id="OHT01975.1"/>
    </source>
</evidence>
<feature type="region of interest" description="Disordered" evidence="3">
    <location>
        <begin position="62"/>
        <end position="87"/>
    </location>
</feature>
<dbReference type="Gene3D" id="2.40.50.40">
    <property type="match status" value="1"/>
</dbReference>
<dbReference type="AlphaFoldDB" id="A0A1J4JS57"/>
<feature type="region of interest" description="Disordered" evidence="3">
    <location>
        <begin position="111"/>
        <end position="172"/>
    </location>
</feature>
<evidence type="ECO:0000313" key="6">
    <source>
        <dbReference type="Proteomes" id="UP000179807"/>
    </source>
</evidence>
<feature type="compositionally biased region" description="Polar residues" evidence="3">
    <location>
        <begin position="162"/>
        <end position="172"/>
    </location>
</feature>
<evidence type="ECO:0000256" key="1">
    <source>
        <dbReference type="ARBA" id="ARBA00004123"/>
    </source>
</evidence>
<name>A0A1J4JS57_9EUKA</name>
<keyword evidence="6" id="KW-1185">Reference proteome</keyword>
<evidence type="ECO:0000259" key="4">
    <source>
        <dbReference type="PROSITE" id="PS50013"/>
    </source>
</evidence>
<dbReference type="CDD" id="cd00024">
    <property type="entry name" value="CD_CSD"/>
    <property type="match status" value="1"/>
</dbReference>
<dbReference type="RefSeq" id="XP_068355111.1">
    <property type="nucleotide sequence ID" value="XM_068507709.1"/>
</dbReference>
<dbReference type="InterPro" id="IPR016197">
    <property type="entry name" value="Chromo-like_dom_sf"/>
</dbReference>
<gene>
    <name evidence="5" type="ORF">TRFO_31052</name>
</gene>
<sequence>MESANEEEDGIYEVEAILGHQKYKNRIFYKIKWKGYPIDECTWEEKSNLFCPDILNEYLAQKSKRRSKRKRANSKSKKSYPKSLIKSGNSLSTLEKIQSYEEMLFPSKQPEYEATFNPPPPLPPPFTFNTQIRPNNFISQGGTTNTQEKEAANSDHYLSIHEANNSQSEKVK</sequence>
<dbReference type="PANTHER" id="PTHR22812">
    <property type="entry name" value="CHROMOBOX PROTEIN"/>
    <property type="match status" value="1"/>
</dbReference>
<dbReference type="GO" id="GO:0005634">
    <property type="term" value="C:nucleus"/>
    <property type="evidence" value="ECO:0007669"/>
    <property type="project" value="UniProtKB-SubCell"/>
</dbReference>
<comment type="subcellular location">
    <subcellularLocation>
        <location evidence="1">Nucleus</location>
    </subcellularLocation>
</comment>
<dbReference type="InterPro" id="IPR023780">
    <property type="entry name" value="Chromo_domain"/>
</dbReference>
<organism evidence="5 6">
    <name type="scientific">Tritrichomonas foetus</name>
    <dbReference type="NCBI Taxonomy" id="1144522"/>
    <lineage>
        <taxon>Eukaryota</taxon>
        <taxon>Metamonada</taxon>
        <taxon>Parabasalia</taxon>
        <taxon>Tritrichomonadida</taxon>
        <taxon>Tritrichomonadidae</taxon>
        <taxon>Tritrichomonas</taxon>
    </lineage>
</organism>
<evidence type="ECO:0000256" key="3">
    <source>
        <dbReference type="SAM" id="MobiDB-lite"/>
    </source>
</evidence>
<protein>
    <recommendedName>
        <fullName evidence="4">Chromo domain-containing protein</fullName>
    </recommendedName>
</protein>
<comment type="caution">
    <text evidence="5">The sequence shown here is derived from an EMBL/GenBank/DDBJ whole genome shotgun (WGS) entry which is preliminary data.</text>
</comment>
<accession>A0A1J4JS57</accession>
<keyword evidence="2" id="KW-0539">Nucleus</keyword>
<reference evidence="5" key="1">
    <citation type="submission" date="2016-10" db="EMBL/GenBank/DDBJ databases">
        <authorList>
            <person name="Benchimol M."/>
            <person name="Almeida L.G."/>
            <person name="Vasconcelos A.T."/>
            <person name="Perreira-Neves A."/>
            <person name="Rosa I.A."/>
            <person name="Tasca T."/>
            <person name="Bogo M.R."/>
            <person name="de Souza W."/>
        </authorList>
    </citation>
    <scope>NUCLEOTIDE SEQUENCE [LARGE SCALE GENOMIC DNA]</scope>
    <source>
        <strain evidence="5">K</strain>
    </source>
</reference>
<dbReference type="GeneID" id="94842413"/>
<feature type="domain" description="Chromo" evidence="4">
    <location>
        <begin position="12"/>
        <end position="70"/>
    </location>
</feature>
<dbReference type="VEuPathDB" id="TrichDB:TRFO_31052"/>
<feature type="compositionally biased region" description="Pro residues" evidence="3">
    <location>
        <begin position="117"/>
        <end position="126"/>
    </location>
</feature>
<dbReference type="Pfam" id="PF00385">
    <property type="entry name" value="Chromo"/>
    <property type="match status" value="1"/>
</dbReference>
<dbReference type="InterPro" id="IPR023779">
    <property type="entry name" value="Chromodomain_CS"/>
</dbReference>
<dbReference type="InterPro" id="IPR000953">
    <property type="entry name" value="Chromo/chromo_shadow_dom"/>
</dbReference>
<dbReference type="SMART" id="SM00298">
    <property type="entry name" value="CHROMO"/>
    <property type="match status" value="1"/>
</dbReference>
<dbReference type="Proteomes" id="UP000179807">
    <property type="component" value="Unassembled WGS sequence"/>
</dbReference>
<dbReference type="SUPFAM" id="SSF54160">
    <property type="entry name" value="Chromo domain-like"/>
    <property type="match status" value="1"/>
</dbReference>